<evidence type="ECO:0000256" key="1">
    <source>
        <dbReference type="SAM" id="Phobius"/>
    </source>
</evidence>
<evidence type="ECO:0000313" key="2">
    <source>
        <dbReference type="Proteomes" id="UP000050741"/>
    </source>
</evidence>
<dbReference type="AlphaFoldDB" id="A0A183CRT5"/>
<reference evidence="3" key="2">
    <citation type="submission" date="2016-06" db="UniProtKB">
        <authorList>
            <consortium name="WormBaseParasite"/>
        </authorList>
    </citation>
    <scope>IDENTIFICATION</scope>
</reference>
<dbReference type="WBParaSite" id="GPLIN_001559300">
    <property type="protein sequence ID" value="GPLIN_001559300"/>
    <property type="gene ID" value="GPLIN_001559300"/>
</dbReference>
<protein>
    <submittedName>
        <fullName evidence="3">S-acyltransferase</fullName>
    </submittedName>
</protein>
<keyword evidence="1" id="KW-1133">Transmembrane helix</keyword>
<reference evidence="2" key="1">
    <citation type="submission" date="2014-05" db="EMBL/GenBank/DDBJ databases">
        <title>The genome and life-stage specific transcriptomes of Globodera pallida elucidate key aspects of plant parasitism by a cyst nematode.</title>
        <authorList>
            <person name="Cotton J.A."/>
            <person name="Lilley C.J."/>
            <person name="Jones L.M."/>
            <person name="Kikuchi T."/>
            <person name="Reid A.J."/>
            <person name="Thorpe P."/>
            <person name="Tsai I.J."/>
            <person name="Beasley H."/>
            <person name="Blok V."/>
            <person name="Cock P.J.A."/>
            <person name="Van den Akker S.E."/>
            <person name="Holroyd N."/>
            <person name="Hunt M."/>
            <person name="Mantelin S."/>
            <person name="Naghra H."/>
            <person name="Pain A."/>
            <person name="Palomares-Rius J.E."/>
            <person name="Zarowiecki M."/>
            <person name="Berriman M."/>
            <person name="Jones J.T."/>
            <person name="Urwin P.E."/>
        </authorList>
    </citation>
    <scope>NUCLEOTIDE SEQUENCE [LARGE SCALE GENOMIC DNA]</scope>
    <source>
        <strain evidence="2">Lindley</strain>
    </source>
</reference>
<organism evidence="2 3">
    <name type="scientific">Globodera pallida</name>
    <name type="common">Potato cyst nematode worm</name>
    <name type="synonym">Heterodera pallida</name>
    <dbReference type="NCBI Taxonomy" id="36090"/>
    <lineage>
        <taxon>Eukaryota</taxon>
        <taxon>Metazoa</taxon>
        <taxon>Ecdysozoa</taxon>
        <taxon>Nematoda</taxon>
        <taxon>Chromadorea</taxon>
        <taxon>Rhabditida</taxon>
        <taxon>Tylenchina</taxon>
        <taxon>Tylenchomorpha</taxon>
        <taxon>Tylenchoidea</taxon>
        <taxon>Heteroderidae</taxon>
        <taxon>Heteroderinae</taxon>
        <taxon>Globodera</taxon>
    </lineage>
</organism>
<sequence>GIIYLHYALLLLLIVTSIGDLWVKIMNQKQLNRSAKYGNYSASLRQYERPYRSVEGL</sequence>
<evidence type="ECO:0000313" key="3">
    <source>
        <dbReference type="WBParaSite" id="GPLIN_001559300"/>
    </source>
</evidence>
<proteinExistence type="predicted"/>
<feature type="transmembrane region" description="Helical" evidence="1">
    <location>
        <begin position="6"/>
        <end position="23"/>
    </location>
</feature>
<keyword evidence="1" id="KW-0472">Membrane</keyword>
<keyword evidence="2" id="KW-1185">Reference proteome</keyword>
<name>A0A183CRT5_GLOPA</name>
<dbReference type="Proteomes" id="UP000050741">
    <property type="component" value="Unassembled WGS sequence"/>
</dbReference>
<keyword evidence="1" id="KW-0812">Transmembrane</keyword>
<accession>A0A183CRT5</accession>